<feature type="domain" description="Histidine kinase" evidence="11">
    <location>
        <begin position="241"/>
        <end position="443"/>
    </location>
</feature>
<evidence type="ECO:0000256" key="1">
    <source>
        <dbReference type="ARBA" id="ARBA00000085"/>
    </source>
</evidence>
<comment type="caution">
    <text evidence="13">The sequence shown here is derived from an EMBL/GenBank/DDBJ whole genome shotgun (WGS) entry which is preliminary data.</text>
</comment>
<dbReference type="SUPFAM" id="SSF55874">
    <property type="entry name" value="ATPase domain of HSP90 chaperone/DNA topoisomerase II/histidine kinase"/>
    <property type="match status" value="1"/>
</dbReference>
<dbReference type="InterPro" id="IPR003660">
    <property type="entry name" value="HAMP_dom"/>
</dbReference>
<evidence type="ECO:0000256" key="10">
    <source>
        <dbReference type="SAM" id="Phobius"/>
    </source>
</evidence>
<feature type="transmembrane region" description="Helical" evidence="10">
    <location>
        <begin position="12"/>
        <end position="35"/>
    </location>
</feature>
<evidence type="ECO:0000256" key="5">
    <source>
        <dbReference type="ARBA" id="ARBA00022553"/>
    </source>
</evidence>
<dbReference type="PROSITE" id="PS50109">
    <property type="entry name" value="HIS_KIN"/>
    <property type="match status" value="1"/>
</dbReference>
<evidence type="ECO:0000313" key="14">
    <source>
        <dbReference type="Proteomes" id="UP000245086"/>
    </source>
</evidence>
<sequence length="443" mass="47635">MDGRKLIGSTLAMQVGGLAVLAVILSNVLTVVFFFGDRNEIIRGIINAEAMARLTPIVSTLARGDSLKLDEGLTVYPAETWHADPAHWQEAPDLAKQIMATSGTTGLAVFTPRLSGISFTDLFQQVQSGGPLVAASIALPDRDPQVVTVRIQPDLPPPLAALIATLISGVLITLGTSILIGRMTKPLTALAAASERIGLNGNIDNVPVRGPLELKIAAGAFNRMAQRISQLLDRQRATLWALGHDLRTPVTAMRIRLELVDDPDSRERLRESVSEIERVVEDALFLARSELAAAPNQLALLDHLVDQAISGLMETDPALASRLEIVRNPAARVLARPNDLVRAIRNLIHNGLRHTQGQVKVRICAEPTPSIEVVDCGEGLPQEILQSPGEPFTRGDRARSADGSTGLGLAIVRSIAQGHQAELQAENRRDASGTIMRLIFKPS</sequence>
<keyword evidence="7" id="KW-0547">Nucleotide-binding</keyword>
<keyword evidence="6 13" id="KW-0808">Transferase</keyword>
<dbReference type="Proteomes" id="UP000245086">
    <property type="component" value="Unassembled WGS sequence"/>
</dbReference>
<dbReference type="Gene3D" id="3.30.565.10">
    <property type="entry name" value="Histidine kinase-like ATPase, C-terminal domain"/>
    <property type="match status" value="1"/>
</dbReference>
<dbReference type="Pfam" id="PF00672">
    <property type="entry name" value="HAMP"/>
    <property type="match status" value="1"/>
</dbReference>
<dbReference type="GO" id="GO:0005524">
    <property type="term" value="F:ATP binding"/>
    <property type="evidence" value="ECO:0007669"/>
    <property type="project" value="UniProtKB-KW"/>
</dbReference>
<dbReference type="Gene3D" id="1.10.287.130">
    <property type="match status" value="1"/>
</dbReference>
<dbReference type="SUPFAM" id="SSF47384">
    <property type="entry name" value="Homodimeric domain of signal transducing histidine kinase"/>
    <property type="match status" value="1"/>
</dbReference>
<dbReference type="AlphaFoldDB" id="A0A2P2EE49"/>
<evidence type="ECO:0000259" key="11">
    <source>
        <dbReference type="PROSITE" id="PS50109"/>
    </source>
</evidence>
<dbReference type="InterPro" id="IPR036097">
    <property type="entry name" value="HisK_dim/P_sf"/>
</dbReference>
<organism evidence="13 14">
    <name type="scientific">Candidatus Phycosocius bacilliformis</name>
    <dbReference type="NCBI Taxonomy" id="1445552"/>
    <lineage>
        <taxon>Bacteria</taxon>
        <taxon>Pseudomonadati</taxon>
        <taxon>Pseudomonadota</taxon>
        <taxon>Alphaproteobacteria</taxon>
        <taxon>Caulobacterales</taxon>
        <taxon>Caulobacterales incertae sedis</taxon>
        <taxon>Candidatus Phycosocius</taxon>
    </lineage>
</organism>
<dbReference type="EC" id="2.7.13.3" evidence="3"/>
<evidence type="ECO:0000259" key="12">
    <source>
        <dbReference type="PROSITE" id="PS50885"/>
    </source>
</evidence>
<dbReference type="CDD" id="cd00082">
    <property type="entry name" value="HisKA"/>
    <property type="match status" value="1"/>
</dbReference>
<feature type="domain" description="HAMP" evidence="12">
    <location>
        <begin position="181"/>
        <end position="233"/>
    </location>
</feature>
<dbReference type="SMART" id="SM00387">
    <property type="entry name" value="HATPase_c"/>
    <property type="match status" value="1"/>
</dbReference>
<evidence type="ECO:0000256" key="4">
    <source>
        <dbReference type="ARBA" id="ARBA00022475"/>
    </source>
</evidence>
<dbReference type="InterPro" id="IPR050980">
    <property type="entry name" value="2C_sensor_his_kinase"/>
</dbReference>
<comment type="subcellular location">
    <subcellularLocation>
        <location evidence="2">Cell membrane</location>
        <topology evidence="2">Multi-pass membrane protein</topology>
    </subcellularLocation>
</comment>
<keyword evidence="10" id="KW-0472">Membrane</keyword>
<protein>
    <recommendedName>
        <fullName evidence="3">histidine kinase</fullName>
        <ecNumber evidence="3">2.7.13.3</ecNumber>
    </recommendedName>
</protein>
<feature type="transmembrane region" description="Helical" evidence="10">
    <location>
        <begin position="159"/>
        <end position="180"/>
    </location>
</feature>
<comment type="catalytic activity">
    <reaction evidence="1">
        <text>ATP + protein L-histidine = ADP + protein N-phospho-L-histidine.</text>
        <dbReference type="EC" id="2.7.13.3"/>
    </reaction>
</comment>
<dbReference type="PANTHER" id="PTHR44936:SF10">
    <property type="entry name" value="SENSOR PROTEIN RSTB"/>
    <property type="match status" value="1"/>
</dbReference>
<dbReference type="OrthoDB" id="9804645at2"/>
<dbReference type="CDD" id="cd06225">
    <property type="entry name" value="HAMP"/>
    <property type="match status" value="1"/>
</dbReference>
<dbReference type="GO" id="GO:0005886">
    <property type="term" value="C:plasma membrane"/>
    <property type="evidence" value="ECO:0007669"/>
    <property type="project" value="UniProtKB-SubCell"/>
</dbReference>
<dbReference type="PROSITE" id="PS50885">
    <property type="entry name" value="HAMP"/>
    <property type="match status" value="1"/>
</dbReference>
<dbReference type="InterPro" id="IPR003594">
    <property type="entry name" value="HATPase_dom"/>
</dbReference>
<dbReference type="Pfam" id="PF02518">
    <property type="entry name" value="HATPase_c"/>
    <property type="match status" value="1"/>
</dbReference>
<evidence type="ECO:0000256" key="6">
    <source>
        <dbReference type="ARBA" id="ARBA00022679"/>
    </source>
</evidence>
<name>A0A2P2EE49_9PROT</name>
<reference evidence="13 14" key="1">
    <citation type="journal article" date="2018" name="Genome Announc.">
        <title>Draft Genome Sequence of "Candidatus Phycosocius bacilliformis," an Alphaproteobacterial Ectosymbiont of the Hydrocarbon-Producing Green Alga Botryococcus braunii.</title>
        <authorList>
            <person name="Tanabe Y."/>
            <person name="Yamaguchi H."/>
            <person name="Watanabe M.M."/>
        </authorList>
    </citation>
    <scope>NUCLEOTIDE SEQUENCE [LARGE SCALE GENOMIC DNA]</scope>
    <source>
        <strain evidence="13 14">BOTRYCO-2</strain>
    </source>
</reference>
<keyword evidence="14" id="KW-1185">Reference proteome</keyword>
<evidence type="ECO:0000256" key="9">
    <source>
        <dbReference type="ARBA" id="ARBA00022840"/>
    </source>
</evidence>
<evidence type="ECO:0000256" key="7">
    <source>
        <dbReference type="ARBA" id="ARBA00022741"/>
    </source>
</evidence>
<keyword evidence="10" id="KW-0812">Transmembrane</keyword>
<accession>A0A2P2EE49</accession>
<evidence type="ECO:0000256" key="2">
    <source>
        <dbReference type="ARBA" id="ARBA00004651"/>
    </source>
</evidence>
<dbReference type="RefSeq" id="WP_108986222.1">
    <property type="nucleotide sequence ID" value="NZ_BFBR01000012.1"/>
</dbReference>
<dbReference type="InterPro" id="IPR003661">
    <property type="entry name" value="HisK_dim/P_dom"/>
</dbReference>
<dbReference type="InterPro" id="IPR005467">
    <property type="entry name" value="His_kinase_dom"/>
</dbReference>
<evidence type="ECO:0000313" key="13">
    <source>
        <dbReference type="EMBL" id="GBF59340.1"/>
    </source>
</evidence>
<keyword evidence="9" id="KW-0067">ATP-binding</keyword>
<keyword evidence="5" id="KW-0597">Phosphoprotein</keyword>
<keyword evidence="4" id="KW-1003">Cell membrane</keyword>
<dbReference type="EMBL" id="BFBR01000012">
    <property type="protein sequence ID" value="GBF59340.1"/>
    <property type="molecule type" value="Genomic_DNA"/>
</dbReference>
<evidence type="ECO:0000256" key="8">
    <source>
        <dbReference type="ARBA" id="ARBA00022777"/>
    </source>
</evidence>
<dbReference type="SMART" id="SM00388">
    <property type="entry name" value="HisKA"/>
    <property type="match status" value="1"/>
</dbReference>
<evidence type="ECO:0000256" key="3">
    <source>
        <dbReference type="ARBA" id="ARBA00012438"/>
    </source>
</evidence>
<keyword evidence="10" id="KW-1133">Transmembrane helix</keyword>
<dbReference type="PANTHER" id="PTHR44936">
    <property type="entry name" value="SENSOR PROTEIN CREC"/>
    <property type="match status" value="1"/>
</dbReference>
<dbReference type="Pfam" id="PF00512">
    <property type="entry name" value="HisKA"/>
    <property type="match status" value="1"/>
</dbReference>
<gene>
    <name evidence="13" type="primary">envZ_2</name>
    <name evidence="13" type="ORF">PbB2_03035</name>
</gene>
<dbReference type="SMART" id="SM00304">
    <property type="entry name" value="HAMP"/>
    <property type="match status" value="1"/>
</dbReference>
<dbReference type="GO" id="GO:0000155">
    <property type="term" value="F:phosphorelay sensor kinase activity"/>
    <property type="evidence" value="ECO:0007669"/>
    <property type="project" value="InterPro"/>
</dbReference>
<dbReference type="InterPro" id="IPR036890">
    <property type="entry name" value="HATPase_C_sf"/>
</dbReference>
<proteinExistence type="predicted"/>
<keyword evidence="8" id="KW-0418">Kinase</keyword>